<evidence type="ECO:0000256" key="1">
    <source>
        <dbReference type="ARBA" id="ARBA00004141"/>
    </source>
</evidence>
<dbReference type="PRINTS" id="PR01035">
    <property type="entry name" value="TCRTETA"/>
</dbReference>
<dbReference type="InterPro" id="IPR050930">
    <property type="entry name" value="MFS_Vesicular_Transporter"/>
</dbReference>
<dbReference type="PANTHER" id="PTHR23506:SF23">
    <property type="entry name" value="GH10249P"/>
    <property type="match status" value="1"/>
</dbReference>
<feature type="domain" description="Major facilitator superfamily (MFS) profile" evidence="7">
    <location>
        <begin position="19"/>
        <end position="392"/>
    </location>
</feature>
<dbReference type="GO" id="GO:0016020">
    <property type="term" value="C:membrane"/>
    <property type="evidence" value="ECO:0007669"/>
    <property type="project" value="UniProtKB-SubCell"/>
</dbReference>
<evidence type="ECO:0000256" key="4">
    <source>
        <dbReference type="ARBA" id="ARBA00022989"/>
    </source>
</evidence>
<protein>
    <submittedName>
        <fullName evidence="9">Unannotated protein</fullName>
    </submittedName>
</protein>
<accession>A0A6J7UVK5</accession>
<feature type="transmembrane region" description="Helical" evidence="6">
    <location>
        <begin position="172"/>
        <end position="194"/>
    </location>
</feature>
<feature type="transmembrane region" description="Helical" evidence="6">
    <location>
        <begin position="368"/>
        <end position="387"/>
    </location>
</feature>
<dbReference type="SUPFAM" id="SSF103473">
    <property type="entry name" value="MFS general substrate transporter"/>
    <property type="match status" value="1"/>
</dbReference>
<reference evidence="9" key="1">
    <citation type="submission" date="2020-05" db="EMBL/GenBank/DDBJ databases">
        <authorList>
            <person name="Chiriac C."/>
            <person name="Salcher M."/>
            <person name="Ghai R."/>
            <person name="Kavagutti S V."/>
        </authorList>
    </citation>
    <scope>NUCLEOTIDE SEQUENCE</scope>
</reference>
<feature type="transmembrane region" description="Helical" evidence="6">
    <location>
        <begin position="215"/>
        <end position="236"/>
    </location>
</feature>
<feature type="transmembrane region" description="Helical" evidence="6">
    <location>
        <begin position="248"/>
        <end position="268"/>
    </location>
</feature>
<keyword evidence="5 6" id="KW-0472">Membrane</keyword>
<proteinExistence type="predicted"/>
<keyword evidence="2" id="KW-0813">Transport</keyword>
<keyword evidence="3 6" id="KW-0812">Transmembrane</keyword>
<feature type="transmembrane region" description="Helical" evidence="6">
    <location>
        <begin position="280"/>
        <end position="298"/>
    </location>
</feature>
<gene>
    <name evidence="8" type="ORF">UFOPK2806_01771</name>
    <name evidence="9" type="ORF">UFOPK4306_02706</name>
</gene>
<evidence type="ECO:0000313" key="8">
    <source>
        <dbReference type="EMBL" id="CAB4762509.1"/>
    </source>
</evidence>
<comment type="subcellular location">
    <subcellularLocation>
        <location evidence="1">Membrane</location>
        <topology evidence="1">Multi-pass membrane protein</topology>
    </subcellularLocation>
</comment>
<dbReference type="Gene3D" id="1.20.1250.20">
    <property type="entry name" value="MFS general substrate transporter like domains"/>
    <property type="match status" value="2"/>
</dbReference>
<evidence type="ECO:0000256" key="2">
    <source>
        <dbReference type="ARBA" id="ARBA00022448"/>
    </source>
</evidence>
<evidence type="ECO:0000259" key="7">
    <source>
        <dbReference type="PROSITE" id="PS50850"/>
    </source>
</evidence>
<organism evidence="9">
    <name type="scientific">freshwater metagenome</name>
    <dbReference type="NCBI Taxonomy" id="449393"/>
    <lineage>
        <taxon>unclassified sequences</taxon>
        <taxon>metagenomes</taxon>
        <taxon>ecological metagenomes</taxon>
    </lineage>
</organism>
<dbReference type="InterPro" id="IPR001958">
    <property type="entry name" value="Tet-R_TetA/multi-R_MdtG-like"/>
</dbReference>
<name>A0A6J7UVK5_9ZZZZ</name>
<dbReference type="EMBL" id="CAFBQP010000202">
    <property type="protein sequence ID" value="CAB5069152.1"/>
    <property type="molecule type" value="Genomic_DNA"/>
</dbReference>
<dbReference type="InterPro" id="IPR020846">
    <property type="entry name" value="MFS_dom"/>
</dbReference>
<sequence>MGKTRTPETGAPGPSPRRVLTVLAGATALMMASNSVIFALLPQLQDRFGFSSTGLGIIAASGFAMSFLVQLLVAPLADKGHPKVLLFTGAFAAVAGNLVCAGSTGLWMLVGARALTGAASGCFIPTARALVSGLGAEGRSERLGRMASVEVGGFIVGPVVGGALVGPLGIRWPFVVFCTLAAVAVLVIATSPLPTLEVQENSGRIAIDLLRRRPMVVAVLISMSLGLPIGMYDALWARYLTDLGARPWLVGVSLACYSVPFMLLAGVGGRVADRFGPRRTAIRAMFFITPLTVSYALFRNPWIPILVGICESMIQAAAMPASQSVIANASPPGRAAGGQGLVGATNVATMAVVALVSSWLYGEYGVRTTFVAVACAAALCAFAAHLVSLPLRGTLGFDPGEESVAVEPALGATPTTVLESRS</sequence>
<feature type="transmembrane region" description="Helical" evidence="6">
    <location>
        <begin position="84"/>
        <end position="108"/>
    </location>
</feature>
<evidence type="ECO:0000256" key="3">
    <source>
        <dbReference type="ARBA" id="ARBA00022692"/>
    </source>
</evidence>
<evidence type="ECO:0000313" key="9">
    <source>
        <dbReference type="EMBL" id="CAB5069152.1"/>
    </source>
</evidence>
<feature type="transmembrane region" description="Helical" evidence="6">
    <location>
        <begin position="53"/>
        <end position="77"/>
    </location>
</feature>
<evidence type="ECO:0000256" key="5">
    <source>
        <dbReference type="ARBA" id="ARBA00023136"/>
    </source>
</evidence>
<dbReference type="PANTHER" id="PTHR23506">
    <property type="entry name" value="GH10249P"/>
    <property type="match status" value="1"/>
</dbReference>
<keyword evidence="4 6" id="KW-1133">Transmembrane helix</keyword>
<dbReference type="EMBL" id="CAEZYY010000027">
    <property type="protein sequence ID" value="CAB4762509.1"/>
    <property type="molecule type" value="Genomic_DNA"/>
</dbReference>
<feature type="transmembrane region" description="Helical" evidence="6">
    <location>
        <begin position="147"/>
        <end position="166"/>
    </location>
</feature>
<dbReference type="InterPro" id="IPR011701">
    <property type="entry name" value="MFS"/>
</dbReference>
<dbReference type="Pfam" id="PF07690">
    <property type="entry name" value="MFS_1"/>
    <property type="match status" value="1"/>
</dbReference>
<dbReference type="AlphaFoldDB" id="A0A6J7UVK5"/>
<dbReference type="InterPro" id="IPR036259">
    <property type="entry name" value="MFS_trans_sf"/>
</dbReference>
<dbReference type="GO" id="GO:0022857">
    <property type="term" value="F:transmembrane transporter activity"/>
    <property type="evidence" value="ECO:0007669"/>
    <property type="project" value="InterPro"/>
</dbReference>
<evidence type="ECO:0000256" key="6">
    <source>
        <dbReference type="SAM" id="Phobius"/>
    </source>
</evidence>
<dbReference type="PROSITE" id="PS50850">
    <property type="entry name" value="MFS"/>
    <property type="match status" value="1"/>
</dbReference>
<feature type="transmembrane region" description="Helical" evidence="6">
    <location>
        <begin position="20"/>
        <end position="41"/>
    </location>
</feature>
<feature type="transmembrane region" description="Helical" evidence="6">
    <location>
        <begin position="341"/>
        <end position="361"/>
    </location>
</feature>